<name>A0A1G8XL29_9ACTN</name>
<feature type="region of interest" description="Disordered" evidence="1">
    <location>
        <begin position="173"/>
        <end position="242"/>
    </location>
</feature>
<keyword evidence="3" id="KW-1185">Reference proteome</keyword>
<accession>A0A1G8XL29</accession>
<dbReference type="EMBL" id="FNDJ01000013">
    <property type="protein sequence ID" value="SDJ91301.1"/>
    <property type="molecule type" value="Genomic_DNA"/>
</dbReference>
<dbReference type="Proteomes" id="UP000199202">
    <property type="component" value="Unassembled WGS sequence"/>
</dbReference>
<feature type="compositionally biased region" description="Basic residues" evidence="1">
    <location>
        <begin position="197"/>
        <end position="222"/>
    </location>
</feature>
<evidence type="ECO:0000256" key="1">
    <source>
        <dbReference type="SAM" id="MobiDB-lite"/>
    </source>
</evidence>
<proteinExistence type="predicted"/>
<protein>
    <submittedName>
        <fullName evidence="2">Uncharacterized protein</fullName>
    </submittedName>
</protein>
<evidence type="ECO:0000313" key="2">
    <source>
        <dbReference type="EMBL" id="SDJ91301.1"/>
    </source>
</evidence>
<reference evidence="2 3" key="1">
    <citation type="submission" date="2016-10" db="EMBL/GenBank/DDBJ databases">
        <authorList>
            <person name="de Groot N.N."/>
        </authorList>
    </citation>
    <scope>NUCLEOTIDE SEQUENCE [LARGE SCALE GENOMIC DNA]</scope>
    <source>
        <strain evidence="2 3">CGMCC 4.6533</strain>
    </source>
</reference>
<evidence type="ECO:0000313" key="3">
    <source>
        <dbReference type="Proteomes" id="UP000199202"/>
    </source>
</evidence>
<feature type="region of interest" description="Disordered" evidence="1">
    <location>
        <begin position="1"/>
        <end position="86"/>
    </location>
</feature>
<gene>
    <name evidence="2" type="ORF">SAMN05421869_1132</name>
</gene>
<sequence>MQSSSGVTRPRRPASAPQGRPIPSLRRPTHLSHPAARGRTHSRPRPGPGESSFPAAPRAQGHAPFLHDARGDTSFLGPPLGAPRSTRPVALAGRLVSRRPVAPCGAHRIEAPARDGRRRGRHCAAGRTRGHCALMPGDAGFCDACWRSRVMPPSPIPVAHHICPTRAHLSRGRVIPPARTPPHDRQSAPHPSPARARYPRGPHPHHRPLSRRLASQRRRVFRPARISEPDGFCGANPSRDRA</sequence>
<dbReference type="AlphaFoldDB" id="A0A1G8XL29"/>
<organism evidence="2 3">
    <name type="scientific">Nonomuraea jiangxiensis</name>
    <dbReference type="NCBI Taxonomy" id="633440"/>
    <lineage>
        <taxon>Bacteria</taxon>
        <taxon>Bacillati</taxon>
        <taxon>Actinomycetota</taxon>
        <taxon>Actinomycetes</taxon>
        <taxon>Streptosporangiales</taxon>
        <taxon>Streptosporangiaceae</taxon>
        <taxon>Nonomuraea</taxon>
    </lineage>
</organism>